<dbReference type="Proteomes" id="UP000314986">
    <property type="component" value="Unassembled WGS sequence"/>
</dbReference>
<dbReference type="PANTHER" id="PTHR10027:SF33">
    <property type="entry name" value="CALCIUM-ACTIVATED POTASSIUM CHANNEL SUBUNIT ALPHA-1-RELATED"/>
    <property type="match status" value="1"/>
</dbReference>
<evidence type="ECO:0000256" key="10">
    <source>
        <dbReference type="ARBA" id="ARBA00023303"/>
    </source>
</evidence>
<feature type="domain" description="Potassium channel" evidence="12">
    <location>
        <begin position="4"/>
        <end position="79"/>
    </location>
</feature>
<dbReference type="GeneTree" id="ENSGT00940000161817"/>
<evidence type="ECO:0000256" key="2">
    <source>
        <dbReference type="ARBA" id="ARBA00022448"/>
    </source>
</evidence>
<dbReference type="GO" id="GO:0016020">
    <property type="term" value="C:membrane"/>
    <property type="evidence" value="ECO:0007669"/>
    <property type="project" value="UniProtKB-SubCell"/>
</dbReference>
<comment type="subcellular location">
    <subcellularLocation>
        <location evidence="1">Membrane</location>
        <topology evidence="1">Multi-pass membrane protein</topology>
    </subcellularLocation>
</comment>
<evidence type="ECO:0000256" key="8">
    <source>
        <dbReference type="ARBA" id="ARBA00023065"/>
    </source>
</evidence>
<reference evidence="14" key="2">
    <citation type="journal article" date="2007" name="PLoS Biol.">
        <title>Survey sequencing and comparative analysis of the elephant shark (Callorhinchus milii) genome.</title>
        <authorList>
            <person name="Venkatesh B."/>
            <person name="Kirkness E.F."/>
            <person name="Loh Y.H."/>
            <person name="Halpern A.L."/>
            <person name="Lee A.P."/>
            <person name="Johnson J."/>
            <person name="Dandona N."/>
            <person name="Viswanathan L.D."/>
            <person name="Tay A."/>
            <person name="Venter J.C."/>
            <person name="Strausberg R.L."/>
            <person name="Brenner S."/>
        </authorList>
    </citation>
    <scope>NUCLEOTIDE SEQUENCE [LARGE SCALE GENOMIC DNA]</scope>
</reference>
<keyword evidence="10" id="KW-0407">Ion channel</keyword>
<keyword evidence="4 11" id="KW-0812">Transmembrane</keyword>
<name>A0A4W3HAV1_CALMI</name>
<reference evidence="14" key="1">
    <citation type="journal article" date="2006" name="Science">
        <title>Ancient noncoding elements conserved in the human genome.</title>
        <authorList>
            <person name="Venkatesh B."/>
            <person name="Kirkness E.F."/>
            <person name="Loh Y.H."/>
            <person name="Halpern A.L."/>
            <person name="Lee A.P."/>
            <person name="Johnson J."/>
            <person name="Dandona N."/>
            <person name="Viswanathan L.D."/>
            <person name="Tay A."/>
            <person name="Venter J.C."/>
            <person name="Strausberg R.L."/>
            <person name="Brenner S."/>
        </authorList>
    </citation>
    <scope>NUCLEOTIDE SEQUENCE [LARGE SCALE GENOMIC DNA]</scope>
</reference>
<keyword evidence="9 11" id="KW-0472">Membrane</keyword>
<evidence type="ECO:0000256" key="4">
    <source>
        <dbReference type="ARBA" id="ARBA00022692"/>
    </source>
</evidence>
<dbReference type="InterPro" id="IPR047871">
    <property type="entry name" value="K_chnl_Slo-like"/>
</dbReference>
<feature type="transmembrane region" description="Helical" evidence="11">
    <location>
        <begin position="41"/>
        <end position="57"/>
    </location>
</feature>
<dbReference type="SUPFAM" id="SSF81324">
    <property type="entry name" value="Voltage-gated potassium channels"/>
    <property type="match status" value="1"/>
</dbReference>
<evidence type="ECO:0000256" key="3">
    <source>
        <dbReference type="ARBA" id="ARBA00022538"/>
    </source>
</evidence>
<evidence type="ECO:0000256" key="9">
    <source>
        <dbReference type="ARBA" id="ARBA00023136"/>
    </source>
</evidence>
<dbReference type="Gene3D" id="1.10.287.70">
    <property type="match status" value="1"/>
</dbReference>
<keyword evidence="2" id="KW-0813">Transport</keyword>
<dbReference type="AlphaFoldDB" id="A0A4W3HAV1"/>
<dbReference type="InterPro" id="IPR013099">
    <property type="entry name" value="K_chnl_dom"/>
</dbReference>
<keyword evidence="7 11" id="KW-1133">Transmembrane helix</keyword>
<reference evidence="14" key="3">
    <citation type="journal article" date="2014" name="Nature">
        <title>Elephant shark genome provides unique insights into gnathostome evolution.</title>
        <authorList>
            <consortium name="International Elephant Shark Genome Sequencing Consortium"/>
            <person name="Venkatesh B."/>
            <person name="Lee A.P."/>
            <person name="Ravi V."/>
            <person name="Maurya A.K."/>
            <person name="Lian M.M."/>
            <person name="Swann J.B."/>
            <person name="Ohta Y."/>
            <person name="Flajnik M.F."/>
            <person name="Sutoh Y."/>
            <person name="Kasahara M."/>
            <person name="Hoon S."/>
            <person name="Gangu V."/>
            <person name="Roy S.W."/>
            <person name="Irimia M."/>
            <person name="Korzh V."/>
            <person name="Kondrychyn I."/>
            <person name="Lim Z.W."/>
            <person name="Tay B.H."/>
            <person name="Tohari S."/>
            <person name="Kong K.W."/>
            <person name="Ho S."/>
            <person name="Lorente-Galdos B."/>
            <person name="Quilez J."/>
            <person name="Marques-Bonet T."/>
            <person name="Raney B.J."/>
            <person name="Ingham P.W."/>
            <person name="Tay A."/>
            <person name="Hillier L.W."/>
            <person name="Minx P."/>
            <person name="Boehm T."/>
            <person name="Wilson R.K."/>
            <person name="Brenner S."/>
            <person name="Warren W.C."/>
        </authorList>
    </citation>
    <scope>NUCLEOTIDE SEQUENCE [LARGE SCALE GENOMIC DNA]</scope>
</reference>
<proteinExistence type="predicted"/>
<evidence type="ECO:0000256" key="11">
    <source>
        <dbReference type="SAM" id="Phobius"/>
    </source>
</evidence>
<evidence type="ECO:0000259" key="12">
    <source>
        <dbReference type="Pfam" id="PF07885"/>
    </source>
</evidence>
<reference evidence="13" key="5">
    <citation type="submission" date="2025-09" db="UniProtKB">
        <authorList>
            <consortium name="Ensembl"/>
        </authorList>
    </citation>
    <scope>IDENTIFICATION</scope>
</reference>
<evidence type="ECO:0000256" key="6">
    <source>
        <dbReference type="ARBA" id="ARBA00022958"/>
    </source>
</evidence>
<dbReference type="GO" id="GO:0060072">
    <property type="term" value="F:large conductance calcium-activated potassium channel activity"/>
    <property type="evidence" value="ECO:0007669"/>
    <property type="project" value="TreeGrafter"/>
</dbReference>
<protein>
    <recommendedName>
        <fullName evidence="12">Potassium channel domain-containing protein</fullName>
    </recommendedName>
</protein>
<dbReference type="Pfam" id="PF07885">
    <property type="entry name" value="Ion_trans_2"/>
    <property type="match status" value="1"/>
</dbReference>
<evidence type="ECO:0000256" key="5">
    <source>
        <dbReference type="ARBA" id="ARBA00022826"/>
    </source>
</evidence>
<dbReference type="PANTHER" id="PTHR10027">
    <property type="entry name" value="CALCIUM-ACTIVATED POTASSIUM CHANNEL ALPHA CHAIN"/>
    <property type="match status" value="1"/>
</dbReference>
<evidence type="ECO:0000256" key="7">
    <source>
        <dbReference type="ARBA" id="ARBA00022989"/>
    </source>
</evidence>
<evidence type="ECO:0000313" key="14">
    <source>
        <dbReference type="Proteomes" id="UP000314986"/>
    </source>
</evidence>
<keyword evidence="14" id="KW-1185">Reference proteome</keyword>
<keyword evidence="6" id="KW-0630">Potassium</keyword>
<keyword evidence="5" id="KW-0631">Potassium channel</keyword>
<evidence type="ECO:0000256" key="1">
    <source>
        <dbReference type="ARBA" id="ARBA00004141"/>
    </source>
</evidence>
<organism evidence="13 14">
    <name type="scientific">Callorhinchus milii</name>
    <name type="common">Ghost shark</name>
    <dbReference type="NCBI Taxonomy" id="7868"/>
    <lineage>
        <taxon>Eukaryota</taxon>
        <taxon>Metazoa</taxon>
        <taxon>Chordata</taxon>
        <taxon>Craniata</taxon>
        <taxon>Vertebrata</taxon>
        <taxon>Chondrichthyes</taxon>
        <taxon>Holocephali</taxon>
        <taxon>Chimaeriformes</taxon>
        <taxon>Callorhinchidae</taxon>
        <taxon>Callorhinchus</taxon>
    </lineage>
</organism>
<reference evidence="13" key="4">
    <citation type="submission" date="2025-08" db="UniProtKB">
        <authorList>
            <consortium name="Ensembl"/>
        </authorList>
    </citation>
    <scope>IDENTIFICATION</scope>
</reference>
<keyword evidence="3" id="KW-0633">Potassium transport</keyword>
<accession>A0A4W3HAV1</accession>
<keyword evidence="8" id="KW-0406">Ion transport</keyword>
<evidence type="ECO:0000313" key="13">
    <source>
        <dbReference type="Ensembl" id="ENSCMIP00000014028.1"/>
    </source>
</evidence>
<dbReference type="Ensembl" id="ENSCMIT00000014332.1">
    <property type="protein sequence ID" value="ENSCMIP00000014028.1"/>
    <property type="gene ID" value="ENSCMIG00000006985.1"/>
</dbReference>
<feature type="transmembrane region" description="Helical" evidence="11">
    <location>
        <begin position="64"/>
        <end position="82"/>
    </location>
</feature>
<sequence>MCVFLGTWLSAAGFIHMIENSGDPWLKEPNIHKITYWECVYLLMVTMSTVGYGDIVVKTMLGQIFMIFFIIGGLVKITLHFFTPRLV</sequence>